<dbReference type="Pfam" id="PF09709">
    <property type="entry name" value="Cas_Csd1"/>
    <property type="match status" value="1"/>
</dbReference>
<dbReference type="CDD" id="cd09757">
    <property type="entry name" value="Cas8c_I-C"/>
    <property type="match status" value="1"/>
</dbReference>
<dbReference type="GeneID" id="75053709"/>
<evidence type="ECO:0000313" key="2">
    <source>
        <dbReference type="Proteomes" id="UP000515789"/>
    </source>
</evidence>
<evidence type="ECO:0000313" key="1">
    <source>
        <dbReference type="EMBL" id="QMW80801.1"/>
    </source>
</evidence>
<reference evidence="1 2" key="1">
    <citation type="submission" date="2019-04" db="EMBL/GenBank/DDBJ databases">
        <authorList>
            <person name="Schori C."/>
            <person name="Ahrens C."/>
        </authorList>
    </citation>
    <scope>NUCLEOTIDE SEQUENCE [LARGE SCALE GENOMIC DNA]</scope>
    <source>
        <strain evidence="1 2">DSM 2950</strain>
    </source>
</reference>
<organism evidence="1 2">
    <name type="scientific">Blautia producta</name>
    <dbReference type="NCBI Taxonomy" id="33035"/>
    <lineage>
        <taxon>Bacteria</taxon>
        <taxon>Bacillati</taxon>
        <taxon>Bacillota</taxon>
        <taxon>Clostridia</taxon>
        <taxon>Lachnospirales</taxon>
        <taxon>Lachnospiraceae</taxon>
        <taxon>Blautia</taxon>
    </lineage>
</organism>
<proteinExistence type="predicted"/>
<accession>A0A7G5N1Q8</accession>
<dbReference type="NCBIfam" id="TIGR01863">
    <property type="entry name" value="cas_Csd1"/>
    <property type="match status" value="1"/>
</dbReference>
<dbReference type="AlphaFoldDB" id="A0A7G5N1Q8"/>
<dbReference type="Proteomes" id="UP000515789">
    <property type="component" value="Chromosome"/>
</dbReference>
<dbReference type="RefSeq" id="WP_018596858.1">
    <property type="nucleotide sequence ID" value="NZ_AP031416.1"/>
</dbReference>
<dbReference type="EMBL" id="CP039126">
    <property type="protein sequence ID" value="QMW80801.1"/>
    <property type="molecule type" value="Genomic_DNA"/>
</dbReference>
<protein>
    <submittedName>
        <fullName evidence="1">Type I-C CRISPR-associated protein Cas8c/Csd1</fullName>
    </submittedName>
</protein>
<sequence>MILQSLVEYYEALEKKGEITRPGWCKAKISFALDISETGVLLRVLPLKIEKQRGKKTVMETQQMEVPEMVTRSSGVSANFLCDNSGYFLGIDNKGKPKRSEVCFAAAKKKHLEILEDTKGTAARAVCGFFESWDPACASEHPAVKDSIEEIISGGNLIFCVNGDWAQEDQEIRAAWENSRENAEKENEGICIVTGQRTEISRIHGLIKGVPGAQSSGAALVSFNAPAFESYGKEQSYNAPVGTYAAYAYTTALNHLLADRSHTSQIGDTTVVYWSEDGDERYQDIFGGTVDPSADNQDIIDGVFKSLEAGKPIAVGEVEESLSLEQKFFILGLAPNAARIAVRFFYQDSFGNILRHLKEHYDRMEIVRPAADEMRYIGIWRMLQETVNKKSRDKKPVSNMAGSVYRAVISGGRYPASLFLGVMERIRAEQDDKDSHIRKITKGRAAIIKAYLLRNGYDKKEEITVSLNEDSRNVAYTLGREFAVLEAIQEEANPGINTTIKDKYFNSACATPAAIFPVLFKLKNSHIRKISNRGKVVYFEKLLGELQNRIPVTEGQMVPCPRRLSLEEQGMFILGYYHQNQKRYEKKVKEEEQDVRGN</sequence>
<gene>
    <name evidence="1" type="primary">cas8c</name>
    <name evidence="1" type="ORF">E5259_26275</name>
</gene>
<dbReference type="InterPro" id="IPR010144">
    <property type="entry name" value="CRISPR-assoc_prot_Csd1-typ"/>
</dbReference>
<name>A0A7G5N1Q8_9FIRM</name>